<dbReference type="Gene3D" id="3.20.20.240">
    <property type="entry name" value="Methylmalonyl-CoA mutase"/>
    <property type="match status" value="1"/>
</dbReference>
<evidence type="ECO:0000313" key="6">
    <source>
        <dbReference type="Proteomes" id="UP000237447"/>
    </source>
</evidence>
<protein>
    <recommendedName>
        <fullName evidence="8">Methylmalonyl-CoA mutase</fullName>
    </recommendedName>
</protein>
<reference evidence="4" key="1">
    <citation type="submission" date="2016-10" db="EMBL/GenBank/DDBJ databases">
        <authorList>
            <person name="de Groot N.N."/>
        </authorList>
    </citation>
    <scope>NUCLEOTIDE SEQUENCE [LARGE SCALE GENOMIC DNA]</scope>
    <source>
        <strain evidence="4">DSM25559</strain>
    </source>
</reference>
<dbReference type="InterPro" id="IPR016176">
    <property type="entry name" value="Cbl-dep_enz_cat"/>
</dbReference>
<dbReference type="Proteomes" id="UP000187891">
    <property type="component" value="Unassembled WGS sequence"/>
</dbReference>
<dbReference type="Proteomes" id="UP000237447">
    <property type="component" value="Unassembled WGS sequence"/>
</dbReference>
<dbReference type="GO" id="GO:0031419">
    <property type="term" value="F:cobalamin binding"/>
    <property type="evidence" value="ECO:0007669"/>
    <property type="project" value="InterPro"/>
</dbReference>
<evidence type="ECO:0000313" key="7">
    <source>
        <dbReference type="Proteomes" id="UP001277561"/>
    </source>
</evidence>
<reference evidence="1 7" key="4">
    <citation type="journal article" date="2023" name="Phytobiomes J">
        <title>Deciphering the key players within the bacterial microbiota associated with aerial crown gall tumors on rhododendron: Insights into the gallobiome.</title>
        <authorList>
            <person name="Kuzmanovic N."/>
            <person name="Nesme J."/>
            <person name="Wolf J."/>
            <person name="Neumann-Schaal M."/>
            <person name="Petersen J."/>
            <person name="Fernandez-Gnecco G."/>
            <person name="Sproeer C."/>
            <person name="Bunk B."/>
            <person name="Overmann J."/>
            <person name="Sorensen S.J."/>
            <person name="Idczak E."/>
            <person name="Smalla K."/>
        </authorList>
    </citation>
    <scope>NUCLEOTIDE SEQUENCE</scope>
    <source>
        <strain evidence="1">Rho-11.1</strain>
        <strain evidence="2">Rho-14.1</strain>
        <strain evidence="7">rho-14.1</strain>
    </source>
</reference>
<proteinExistence type="predicted"/>
<name>A0A1R3TWL0_9HYPH</name>
<accession>A0A1R3TWL0</accession>
<sequence>MPESKTLADWQALAERELKAASDTLIWHTPEGIDIKPLYTAEDIEDVQHPQRIRLAWNTQLLPADDDHESPVHLCLTIH</sequence>
<evidence type="ECO:0000313" key="3">
    <source>
        <dbReference type="EMBL" id="POO51951.1"/>
    </source>
</evidence>
<dbReference type="GeneID" id="86879834"/>
<keyword evidence="7" id="KW-1185">Reference proteome</keyword>
<dbReference type="EMBL" id="JAVRAF010000005">
    <property type="protein sequence ID" value="MDX8303881.1"/>
    <property type="molecule type" value="Genomic_DNA"/>
</dbReference>
<reference evidence="3 6" key="3">
    <citation type="journal article" date="2018" name="Syst. Appl. Microbiol.">
        <title>Agrobacterium rosae sp. nov., isolated from galls on different agricultural crops.</title>
        <authorList>
            <person name="Kuzmanovic N."/>
            <person name="Pulawska J."/>
            <person name="Smalla K."/>
            <person name="Nesme X."/>
        </authorList>
    </citation>
    <scope>NUCLEOTIDE SEQUENCE [LARGE SCALE GENOMIC DNA]</scope>
    <source>
        <strain evidence="3 6">NCPPB 1650</strain>
    </source>
</reference>
<organism evidence="4 5">
    <name type="scientific">Agrobacterium rosae</name>
    <dbReference type="NCBI Taxonomy" id="1972867"/>
    <lineage>
        <taxon>Bacteria</taxon>
        <taxon>Pseudomonadati</taxon>
        <taxon>Pseudomonadota</taxon>
        <taxon>Alphaproteobacteria</taxon>
        <taxon>Hyphomicrobiales</taxon>
        <taxon>Rhizobiaceae</taxon>
        <taxon>Rhizobium/Agrobacterium group</taxon>
        <taxon>Agrobacterium</taxon>
    </lineage>
</organism>
<evidence type="ECO:0000313" key="2">
    <source>
        <dbReference type="EMBL" id="MDX8332233.1"/>
    </source>
</evidence>
<dbReference type="EMBL" id="FMUE01000005">
    <property type="protein sequence ID" value="SCX23163.1"/>
    <property type="molecule type" value="Genomic_DNA"/>
</dbReference>
<evidence type="ECO:0000313" key="5">
    <source>
        <dbReference type="Proteomes" id="UP000187891"/>
    </source>
</evidence>
<evidence type="ECO:0000313" key="1">
    <source>
        <dbReference type="EMBL" id="MDX8303881.1"/>
    </source>
</evidence>
<dbReference type="Proteomes" id="UP001277561">
    <property type="component" value="Unassembled WGS sequence"/>
</dbReference>
<dbReference type="EMBL" id="NXEJ01000005">
    <property type="protein sequence ID" value="POO51951.1"/>
    <property type="molecule type" value="Genomic_DNA"/>
</dbReference>
<dbReference type="AlphaFoldDB" id="A0A1R3TWL0"/>
<dbReference type="RefSeq" id="WP_077103233.1">
    <property type="nucleotide sequence ID" value="NZ_CP133552.1"/>
</dbReference>
<dbReference type="EMBL" id="JAVRAD010000015">
    <property type="protein sequence ID" value="MDX8332233.1"/>
    <property type="molecule type" value="Genomic_DNA"/>
</dbReference>
<accession>A0A2S4EDV6</accession>
<evidence type="ECO:0000313" key="4">
    <source>
        <dbReference type="EMBL" id="SCX23163.1"/>
    </source>
</evidence>
<gene>
    <name evidence="3" type="ORF">CPJ18_10820</name>
    <name evidence="4" type="ORF">DSM25559_2333</name>
    <name evidence="1" type="ORF">RMR22_16635</name>
    <name evidence="2" type="ORF">RMS29_23755</name>
</gene>
<reference evidence="5" key="2">
    <citation type="submission" date="2016-10" db="EMBL/GenBank/DDBJ databases">
        <authorList>
            <person name="Wibberg D."/>
        </authorList>
    </citation>
    <scope>NUCLEOTIDE SEQUENCE [LARGE SCALE GENOMIC DNA]</scope>
</reference>
<dbReference type="STRING" id="1907666.DSM25559_2333"/>
<dbReference type="SUPFAM" id="SSF51703">
    <property type="entry name" value="Cobalamin (vitamin B12)-dependent enzymes"/>
    <property type="match status" value="1"/>
</dbReference>
<evidence type="ECO:0008006" key="8">
    <source>
        <dbReference type="Google" id="ProtNLM"/>
    </source>
</evidence>
<dbReference type="GO" id="GO:0003824">
    <property type="term" value="F:catalytic activity"/>
    <property type="evidence" value="ECO:0007669"/>
    <property type="project" value="InterPro"/>
</dbReference>